<dbReference type="InterPro" id="IPR050901">
    <property type="entry name" value="BP-dep_ABC_trans_perm"/>
</dbReference>
<gene>
    <name evidence="9" type="ORF">QO011_002271</name>
</gene>
<evidence type="ECO:0000313" key="10">
    <source>
        <dbReference type="Proteomes" id="UP001242480"/>
    </source>
</evidence>
<evidence type="ECO:0000256" key="1">
    <source>
        <dbReference type="ARBA" id="ARBA00004651"/>
    </source>
</evidence>
<evidence type="ECO:0000256" key="3">
    <source>
        <dbReference type="ARBA" id="ARBA00022475"/>
    </source>
</evidence>
<sequence>MRSSRRQIGPAALTFLVAGAMCFPILWTFFTGFKNEPDAIAMPPTVFVPLTLEHYEGALTGNYPHYLANTLIAVVGSILAAFALGLPAAYKLAFFPGRKANDILFFALSTRFMPGVAVIVPIFLLYAKTGLIDSLTGLVIMYTTLNIPIVIWLMRSFFKDIPYELVEAALMEGAGHRAIFFELVLPLAKAGLATTTFLLLILTWNEFFFAVNLSGHGAATLPVYMASFFTSEGQSWARMSAAAILAVLPVLAVGWIASRALIKGTLSGAVK</sequence>
<dbReference type="PANTHER" id="PTHR32243:SF52">
    <property type="entry name" value="ABC TRANSPORTER PERMEASE PROTEIN"/>
    <property type="match status" value="1"/>
</dbReference>
<evidence type="ECO:0000256" key="4">
    <source>
        <dbReference type="ARBA" id="ARBA00022692"/>
    </source>
</evidence>
<dbReference type="SUPFAM" id="SSF161098">
    <property type="entry name" value="MetI-like"/>
    <property type="match status" value="1"/>
</dbReference>
<keyword evidence="10" id="KW-1185">Reference proteome</keyword>
<comment type="caution">
    <text evidence="9">The sequence shown here is derived from an EMBL/GenBank/DDBJ whole genome shotgun (WGS) entry which is preliminary data.</text>
</comment>
<comment type="subcellular location">
    <subcellularLocation>
        <location evidence="1 7">Cell membrane</location>
        <topology evidence="1 7">Multi-pass membrane protein</topology>
    </subcellularLocation>
</comment>
<feature type="transmembrane region" description="Helical" evidence="7">
    <location>
        <begin position="241"/>
        <end position="262"/>
    </location>
</feature>
<dbReference type="InterPro" id="IPR000515">
    <property type="entry name" value="MetI-like"/>
</dbReference>
<feature type="transmembrane region" description="Helical" evidence="7">
    <location>
        <begin position="102"/>
        <end position="127"/>
    </location>
</feature>
<feature type="transmembrane region" description="Helical" evidence="7">
    <location>
        <begin position="139"/>
        <end position="158"/>
    </location>
</feature>
<feature type="transmembrane region" description="Helical" evidence="7">
    <location>
        <begin position="179"/>
        <end position="201"/>
    </location>
</feature>
<evidence type="ECO:0000259" key="8">
    <source>
        <dbReference type="PROSITE" id="PS50928"/>
    </source>
</evidence>
<accession>A0ABU0J6K0</accession>
<proteinExistence type="inferred from homology"/>
<dbReference type="InterPro" id="IPR035906">
    <property type="entry name" value="MetI-like_sf"/>
</dbReference>
<feature type="transmembrane region" description="Helical" evidence="7">
    <location>
        <begin position="66"/>
        <end position="90"/>
    </location>
</feature>
<feature type="transmembrane region" description="Helical" evidence="7">
    <location>
        <begin position="12"/>
        <end position="30"/>
    </location>
</feature>
<keyword evidence="5 7" id="KW-1133">Transmembrane helix</keyword>
<evidence type="ECO:0000256" key="6">
    <source>
        <dbReference type="ARBA" id="ARBA00023136"/>
    </source>
</evidence>
<evidence type="ECO:0000256" key="7">
    <source>
        <dbReference type="RuleBase" id="RU363032"/>
    </source>
</evidence>
<dbReference type="EMBL" id="JAUSVX010000003">
    <property type="protein sequence ID" value="MDQ0469260.1"/>
    <property type="molecule type" value="Genomic_DNA"/>
</dbReference>
<keyword evidence="4 7" id="KW-0812">Transmembrane</keyword>
<name>A0ABU0J6K0_9HYPH</name>
<organism evidence="9 10">
    <name type="scientific">Labrys wisconsinensis</name>
    <dbReference type="NCBI Taxonomy" id="425677"/>
    <lineage>
        <taxon>Bacteria</taxon>
        <taxon>Pseudomonadati</taxon>
        <taxon>Pseudomonadota</taxon>
        <taxon>Alphaproteobacteria</taxon>
        <taxon>Hyphomicrobiales</taxon>
        <taxon>Xanthobacteraceae</taxon>
        <taxon>Labrys</taxon>
    </lineage>
</organism>
<evidence type="ECO:0000256" key="2">
    <source>
        <dbReference type="ARBA" id="ARBA00022448"/>
    </source>
</evidence>
<evidence type="ECO:0000313" key="9">
    <source>
        <dbReference type="EMBL" id="MDQ0469260.1"/>
    </source>
</evidence>
<dbReference type="PANTHER" id="PTHR32243">
    <property type="entry name" value="MALTOSE TRANSPORT SYSTEM PERMEASE-RELATED"/>
    <property type="match status" value="1"/>
</dbReference>
<keyword evidence="2 7" id="KW-0813">Transport</keyword>
<protein>
    <submittedName>
        <fullName evidence="9">Sorbitol/mannitol transport system permease protein</fullName>
    </submittedName>
</protein>
<dbReference type="Gene3D" id="1.10.3720.10">
    <property type="entry name" value="MetI-like"/>
    <property type="match status" value="1"/>
</dbReference>
<evidence type="ECO:0000256" key="5">
    <source>
        <dbReference type="ARBA" id="ARBA00022989"/>
    </source>
</evidence>
<keyword evidence="6 7" id="KW-0472">Membrane</keyword>
<feature type="transmembrane region" description="Helical" evidence="7">
    <location>
        <begin position="207"/>
        <end position="229"/>
    </location>
</feature>
<dbReference type="PROSITE" id="PS50928">
    <property type="entry name" value="ABC_TM1"/>
    <property type="match status" value="1"/>
</dbReference>
<feature type="domain" description="ABC transmembrane type-1" evidence="8">
    <location>
        <begin position="67"/>
        <end position="257"/>
    </location>
</feature>
<dbReference type="CDD" id="cd06261">
    <property type="entry name" value="TM_PBP2"/>
    <property type="match status" value="1"/>
</dbReference>
<dbReference type="Proteomes" id="UP001242480">
    <property type="component" value="Unassembled WGS sequence"/>
</dbReference>
<reference evidence="9 10" key="1">
    <citation type="submission" date="2023-07" db="EMBL/GenBank/DDBJ databases">
        <title>Genomic Encyclopedia of Type Strains, Phase IV (KMG-IV): sequencing the most valuable type-strain genomes for metagenomic binning, comparative biology and taxonomic classification.</title>
        <authorList>
            <person name="Goeker M."/>
        </authorList>
    </citation>
    <scope>NUCLEOTIDE SEQUENCE [LARGE SCALE GENOMIC DNA]</scope>
    <source>
        <strain evidence="9 10">DSM 19619</strain>
    </source>
</reference>
<dbReference type="Pfam" id="PF00528">
    <property type="entry name" value="BPD_transp_1"/>
    <property type="match status" value="1"/>
</dbReference>
<dbReference type="RefSeq" id="WP_307271724.1">
    <property type="nucleotide sequence ID" value="NZ_JAUSVX010000003.1"/>
</dbReference>
<comment type="similarity">
    <text evidence="7">Belongs to the binding-protein-dependent transport system permease family.</text>
</comment>
<keyword evidence="3" id="KW-1003">Cell membrane</keyword>